<keyword evidence="6 8" id="KW-0808">Transferase</keyword>
<dbReference type="InterPro" id="IPR001296">
    <property type="entry name" value="Glyco_trans_1"/>
</dbReference>
<evidence type="ECO:0000256" key="4">
    <source>
        <dbReference type="ARBA" id="ARBA00010281"/>
    </source>
</evidence>
<dbReference type="AlphaFoldDB" id="A0A3R5Y8R2"/>
<evidence type="ECO:0000256" key="7">
    <source>
        <dbReference type="ARBA" id="ARBA00023056"/>
    </source>
</evidence>
<gene>
    <name evidence="8" type="primary">glgA</name>
    <name evidence="11" type="ORF">EP073_13450</name>
</gene>
<name>A0A3R5Y8R2_9BACT</name>
<feature type="domain" description="Starch synthase catalytic" evidence="10">
    <location>
        <begin position="2"/>
        <end position="236"/>
    </location>
</feature>
<dbReference type="SUPFAM" id="SSF53756">
    <property type="entry name" value="UDP-Glycosyltransferase/glycogen phosphorylase"/>
    <property type="match status" value="1"/>
</dbReference>
<keyword evidence="7 8" id="KW-0320">Glycogen biosynthesis</keyword>
<dbReference type="UniPathway" id="UPA00164"/>
<comment type="caution">
    <text evidence="8">Lacks conserved residue(s) required for the propagation of feature annotation.</text>
</comment>
<evidence type="ECO:0000256" key="3">
    <source>
        <dbReference type="ARBA" id="ARBA00004964"/>
    </source>
</evidence>
<organism evidence="11 12">
    <name type="scientific">Geovibrio thiophilus</name>
    <dbReference type="NCBI Taxonomy" id="139438"/>
    <lineage>
        <taxon>Bacteria</taxon>
        <taxon>Pseudomonadati</taxon>
        <taxon>Deferribacterota</taxon>
        <taxon>Deferribacteres</taxon>
        <taxon>Deferribacterales</taxon>
        <taxon>Geovibrionaceae</taxon>
        <taxon>Geovibrio</taxon>
    </lineage>
</organism>
<dbReference type="GO" id="GO:0009011">
    <property type="term" value="F:alpha-1,4-glucan glucosyltransferase (ADP-glucose donor) activity"/>
    <property type="evidence" value="ECO:0007669"/>
    <property type="project" value="UniProtKB-UniRule"/>
</dbReference>
<dbReference type="PANTHER" id="PTHR45825">
    <property type="entry name" value="GRANULE-BOUND STARCH SYNTHASE 1, CHLOROPLASTIC/AMYLOPLASTIC"/>
    <property type="match status" value="1"/>
</dbReference>
<comment type="catalytic activity">
    <reaction evidence="1 8">
        <text>[(1-&gt;4)-alpha-D-glucosyl](n) + ADP-alpha-D-glucose = [(1-&gt;4)-alpha-D-glucosyl](n+1) + ADP + H(+)</text>
        <dbReference type="Rhea" id="RHEA:18189"/>
        <dbReference type="Rhea" id="RHEA-COMP:9584"/>
        <dbReference type="Rhea" id="RHEA-COMP:9587"/>
        <dbReference type="ChEBI" id="CHEBI:15378"/>
        <dbReference type="ChEBI" id="CHEBI:15444"/>
        <dbReference type="ChEBI" id="CHEBI:57498"/>
        <dbReference type="ChEBI" id="CHEBI:456216"/>
        <dbReference type="EC" id="2.4.1.21"/>
    </reaction>
</comment>
<dbReference type="InterPro" id="IPR013534">
    <property type="entry name" value="Starch_synth_cat_dom"/>
</dbReference>
<dbReference type="EMBL" id="CP035108">
    <property type="protein sequence ID" value="QAR34371.1"/>
    <property type="molecule type" value="Genomic_DNA"/>
</dbReference>
<dbReference type="Pfam" id="PF00534">
    <property type="entry name" value="Glycos_transf_1"/>
    <property type="match status" value="1"/>
</dbReference>
<evidence type="ECO:0000256" key="2">
    <source>
        <dbReference type="ARBA" id="ARBA00002764"/>
    </source>
</evidence>
<reference evidence="11 12" key="1">
    <citation type="submission" date="2019-01" db="EMBL/GenBank/DDBJ databases">
        <title>Geovibrio thiophilus DSM 11263, complete genome.</title>
        <authorList>
            <person name="Spring S."/>
            <person name="Bunk B."/>
            <person name="Sproer C."/>
        </authorList>
    </citation>
    <scope>NUCLEOTIDE SEQUENCE [LARGE SCALE GENOMIC DNA]</scope>
    <source>
        <strain evidence="11 12">DSM 11263</strain>
    </source>
</reference>
<feature type="domain" description="Glycosyl transferase family 1" evidence="9">
    <location>
        <begin position="281"/>
        <end position="432"/>
    </location>
</feature>
<dbReference type="NCBIfam" id="TIGR02095">
    <property type="entry name" value="glgA"/>
    <property type="match status" value="1"/>
</dbReference>
<comment type="function">
    <text evidence="2 8">Synthesizes alpha-1,4-glucan chains using ADP-glucose.</text>
</comment>
<sequence>MNIAHITGEAAPFIQTGGLGTFLEKLAAAQAADGHMVRICVPLYLLTDREAGEIAETGIRINVSAGEKEYEFAVHSALVSGVEYLFFANPELFSRGGIYGSGDFDYSDNDLRYAAFSQACLFYFAGGCAVPDVIHCHDWQAGLAPLYSSLLFRDMKWKTVFTIHDVQCQGLFQRMDLEELNLPWEVYDIEGIEFYGQISFLKAGIVYSDFITTVSPAYARDIQTEGFAGGMEGVITKYSYKLKGILNGIDYNVWNPGNDCYVSCSVGSGRNWKKECKKDLSGDFGINPERPLFVMIGRMSNRKGLELILDAAADLAQKEADFFILGHGDKAYVRIIKKLAESFGNFFIHTRYDHALAHRLFAAADFILAPSLYEPFGSSHLIGTRYGAVPLVNPSGGVEDTVKCFAENGCALIMKEYTVAELLNKVDEAIKLYSTGDLTQKVMESSCCADFSWERAAAQYLEIYRSPDGGGT</sequence>
<protein>
    <recommendedName>
        <fullName evidence="8">Glycogen synthase</fullName>
        <ecNumber evidence="8">2.4.1.21</ecNumber>
    </recommendedName>
    <alternativeName>
        <fullName evidence="8">Starch [bacterial glycogen] synthase</fullName>
    </alternativeName>
</protein>
<evidence type="ECO:0000259" key="9">
    <source>
        <dbReference type="Pfam" id="PF00534"/>
    </source>
</evidence>
<evidence type="ECO:0000256" key="6">
    <source>
        <dbReference type="ARBA" id="ARBA00022679"/>
    </source>
</evidence>
<dbReference type="CDD" id="cd03791">
    <property type="entry name" value="GT5_Glycogen_synthase_DULL1-like"/>
    <property type="match status" value="1"/>
</dbReference>
<dbReference type="Proteomes" id="UP000287502">
    <property type="component" value="Chromosome"/>
</dbReference>
<dbReference type="OrthoDB" id="9808590at2"/>
<keyword evidence="12" id="KW-1185">Reference proteome</keyword>
<evidence type="ECO:0000256" key="8">
    <source>
        <dbReference type="HAMAP-Rule" id="MF_00484"/>
    </source>
</evidence>
<evidence type="ECO:0000313" key="12">
    <source>
        <dbReference type="Proteomes" id="UP000287502"/>
    </source>
</evidence>
<dbReference type="HAMAP" id="MF_00484">
    <property type="entry name" value="Glycogen_synth"/>
    <property type="match status" value="1"/>
</dbReference>
<dbReference type="InterPro" id="IPR011835">
    <property type="entry name" value="GS/SS"/>
</dbReference>
<evidence type="ECO:0000313" key="11">
    <source>
        <dbReference type="EMBL" id="QAR34371.1"/>
    </source>
</evidence>
<dbReference type="GO" id="GO:0004373">
    <property type="term" value="F:alpha-1,4-glucan glucosyltransferase (UDP-glucose donor) activity"/>
    <property type="evidence" value="ECO:0007669"/>
    <property type="project" value="InterPro"/>
</dbReference>
<comment type="similarity">
    <text evidence="4 8">Belongs to the glycosyltransferase 1 family. Bacterial/plant glycogen synthase subfamily.</text>
</comment>
<keyword evidence="5 8" id="KW-0328">Glycosyltransferase</keyword>
<dbReference type="Gene3D" id="3.40.50.2000">
    <property type="entry name" value="Glycogen Phosphorylase B"/>
    <property type="match status" value="2"/>
</dbReference>
<comment type="pathway">
    <text evidence="3 8">Glycan biosynthesis; glycogen biosynthesis.</text>
</comment>
<dbReference type="RefSeq" id="WP_128467676.1">
    <property type="nucleotide sequence ID" value="NZ_CP035108.1"/>
</dbReference>
<dbReference type="GO" id="GO:0005978">
    <property type="term" value="P:glycogen biosynthetic process"/>
    <property type="evidence" value="ECO:0007669"/>
    <property type="project" value="UniProtKB-UniRule"/>
</dbReference>
<evidence type="ECO:0000256" key="1">
    <source>
        <dbReference type="ARBA" id="ARBA00001478"/>
    </source>
</evidence>
<evidence type="ECO:0000259" key="10">
    <source>
        <dbReference type="Pfam" id="PF08323"/>
    </source>
</evidence>
<dbReference type="Pfam" id="PF08323">
    <property type="entry name" value="Glyco_transf_5"/>
    <property type="match status" value="1"/>
</dbReference>
<dbReference type="KEGG" id="gtl:EP073_13450"/>
<proteinExistence type="inferred from homology"/>
<dbReference type="EC" id="2.4.1.21" evidence="8"/>
<evidence type="ECO:0000256" key="5">
    <source>
        <dbReference type="ARBA" id="ARBA00022676"/>
    </source>
</evidence>
<dbReference type="PANTHER" id="PTHR45825:SF11">
    <property type="entry name" value="ALPHA AMYLASE DOMAIN-CONTAINING PROTEIN"/>
    <property type="match status" value="1"/>
</dbReference>
<accession>A0A3R5Y8R2</accession>